<dbReference type="KEGG" id="pfla:Pflav_055040"/>
<keyword evidence="3" id="KW-1185">Reference proteome</keyword>
<dbReference type="RefSeq" id="WP_173038930.1">
    <property type="nucleotide sequence ID" value="NZ_AP022870.1"/>
</dbReference>
<accession>A0A6F8XZ18</accession>
<evidence type="ECO:0000313" key="3">
    <source>
        <dbReference type="Proteomes" id="UP000502508"/>
    </source>
</evidence>
<name>A0A6F8XZ18_9ACTN</name>
<dbReference type="EMBL" id="AP022870">
    <property type="protein sequence ID" value="BCB79094.1"/>
    <property type="molecule type" value="Genomic_DNA"/>
</dbReference>
<dbReference type="AlphaFoldDB" id="A0A6F8XZ18"/>
<evidence type="ECO:0000313" key="2">
    <source>
        <dbReference type="EMBL" id="BCB79094.1"/>
    </source>
</evidence>
<organism evidence="2 3">
    <name type="scientific">Phytohabitans flavus</name>
    <dbReference type="NCBI Taxonomy" id="1076124"/>
    <lineage>
        <taxon>Bacteria</taxon>
        <taxon>Bacillati</taxon>
        <taxon>Actinomycetota</taxon>
        <taxon>Actinomycetes</taxon>
        <taxon>Micromonosporales</taxon>
        <taxon>Micromonosporaceae</taxon>
    </lineage>
</organism>
<sequence length="348" mass="36346">MQPGNPYHLIEAVGSCQVGSVWSAIDPQGRSLMVALLDPNVATDQRWREAFQEAANALVQAGEPGYLYADFASGSPWVAYAAENGVGAERVFLALGMDFQPVPPDGLGPMDYTPVEPTTQLTTPPQAPDTAAQQQPLPPDVIEASTPAEAPPTTVFPPVQPGPPATESAQPVAAQHSPAPAPVVPQPAPAPAPVEQADESNQPTHAIQLPPMTPPPVAPWPSTAAPQPAPPVPPQPQSAPVPPISSAPPHPASGAPYPVSGAPHPVSGAPHPISGHRTPPRARPGRCPARRCLRRSASRSRRYTAPRRTGHGRRKGPRRTTRTHRSPRPSPAAPAAACGSASRSRCWC</sequence>
<proteinExistence type="predicted"/>
<feature type="compositionally biased region" description="Low complexity" evidence="1">
    <location>
        <begin position="169"/>
        <end position="178"/>
    </location>
</feature>
<reference evidence="2 3" key="2">
    <citation type="submission" date="2020-03" db="EMBL/GenBank/DDBJ databases">
        <authorList>
            <person name="Ichikawa N."/>
            <person name="Kimura A."/>
            <person name="Kitahashi Y."/>
            <person name="Uohara A."/>
        </authorList>
    </citation>
    <scope>NUCLEOTIDE SEQUENCE [LARGE SCALE GENOMIC DNA]</scope>
    <source>
        <strain evidence="2 3">NBRC 107702</strain>
    </source>
</reference>
<feature type="compositionally biased region" description="Low complexity" evidence="1">
    <location>
        <begin position="117"/>
        <end position="135"/>
    </location>
</feature>
<feature type="compositionally biased region" description="Basic residues" evidence="1">
    <location>
        <begin position="278"/>
        <end position="327"/>
    </location>
</feature>
<dbReference type="Proteomes" id="UP000502508">
    <property type="component" value="Chromosome"/>
</dbReference>
<evidence type="ECO:0000256" key="1">
    <source>
        <dbReference type="SAM" id="MobiDB-lite"/>
    </source>
</evidence>
<gene>
    <name evidence="2" type="ORF">Pflav_055040</name>
</gene>
<protein>
    <submittedName>
        <fullName evidence="2">Uncharacterized protein</fullName>
    </submittedName>
</protein>
<feature type="region of interest" description="Disordered" evidence="1">
    <location>
        <begin position="105"/>
        <end position="348"/>
    </location>
</feature>
<reference evidence="2 3" key="1">
    <citation type="submission" date="2020-03" db="EMBL/GenBank/DDBJ databases">
        <title>Whole genome shotgun sequence of Phytohabitans flavus NBRC 107702.</title>
        <authorList>
            <person name="Komaki H."/>
            <person name="Tamura T."/>
        </authorList>
    </citation>
    <scope>NUCLEOTIDE SEQUENCE [LARGE SCALE GENOMIC DNA]</scope>
    <source>
        <strain evidence="2 3">NBRC 107702</strain>
    </source>
</reference>
<feature type="compositionally biased region" description="Pro residues" evidence="1">
    <location>
        <begin position="154"/>
        <end position="164"/>
    </location>
</feature>
<feature type="compositionally biased region" description="Pro residues" evidence="1">
    <location>
        <begin position="179"/>
        <end position="192"/>
    </location>
</feature>
<feature type="compositionally biased region" description="Pro residues" evidence="1">
    <location>
        <begin position="227"/>
        <end position="251"/>
    </location>
</feature>
<feature type="compositionally biased region" description="Low complexity" evidence="1">
    <location>
        <begin position="333"/>
        <end position="348"/>
    </location>
</feature>